<organism evidence="1 2">
    <name type="scientific">Neophaeococcomyces mojaviensis</name>
    <dbReference type="NCBI Taxonomy" id="3383035"/>
    <lineage>
        <taxon>Eukaryota</taxon>
        <taxon>Fungi</taxon>
        <taxon>Dikarya</taxon>
        <taxon>Ascomycota</taxon>
        <taxon>Pezizomycotina</taxon>
        <taxon>Eurotiomycetes</taxon>
        <taxon>Chaetothyriomycetidae</taxon>
        <taxon>Chaetothyriales</taxon>
        <taxon>Chaetothyriales incertae sedis</taxon>
        <taxon>Neophaeococcomyces</taxon>
    </lineage>
</organism>
<dbReference type="EMBL" id="JAPDRQ010000203">
    <property type="protein sequence ID" value="KAJ9652360.1"/>
    <property type="molecule type" value="Genomic_DNA"/>
</dbReference>
<protein>
    <submittedName>
        <fullName evidence="1">Uncharacterized protein</fullName>
    </submittedName>
</protein>
<name>A0ACC2ZXI0_9EURO</name>
<comment type="caution">
    <text evidence="1">The sequence shown here is derived from an EMBL/GenBank/DDBJ whole genome shotgun (WGS) entry which is preliminary data.</text>
</comment>
<dbReference type="Proteomes" id="UP001172386">
    <property type="component" value="Unassembled WGS sequence"/>
</dbReference>
<evidence type="ECO:0000313" key="1">
    <source>
        <dbReference type="EMBL" id="KAJ9652360.1"/>
    </source>
</evidence>
<proteinExistence type="predicted"/>
<evidence type="ECO:0000313" key="2">
    <source>
        <dbReference type="Proteomes" id="UP001172386"/>
    </source>
</evidence>
<reference evidence="1" key="1">
    <citation type="submission" date="2022-10" db="EMBL/GenBank/DDBJ databases">
        <title>Culturing micro-colonial fungi from biological soil crusts in the Mojave desert and describing Neophaeococcomyces mojavensis, and introducing the new genera and species Taxawa tesnikishii.</title>
        <authorList>
            <person name="Kurbessoian T."/>
            <person name="Stajich J.E."/>
        </authorList>
    </citation>
    <scope>NUCLEOTIDE SEQUENCE</scope>
    <source>
        <strain evidence="1">JES_112</strain>
    </source>
</reference>
<keyword evidence="2" id="KW-1185">Reference proteome</keyword>
<sequence length="67" mass="7699">MLYHHRCRERLEDNTDQIKVVDPARATHAAPTYFNLVETIGKLLVDGGFNLANNPSKAAWDHYFELN</sequence>
<accession>A0ACC2ZXI0</accession>
<gene>
    <name evidence="1" type="ORF">H2198_008399</name>
</gene>